<name>A0AAN7JGN1_9MYRT</name>
<reference evidence="1 2" key="1">
    <citation type="journal article" date="2023" name="Hortic Res">
        <title>Pangenome of water caltrop reveals structural variations and asymmetric subgenome divergence after allopolyploidization.</title>
        <authorList>
            <person name="Zhang X."/>
            <person name="Chen Y."/>
            <person name="Wang L."/>
            <person name="Yuan Y."/>
            <person name="Fang M."/>
            <person name="Shi L."/>
            <person name="Lu R."/>
            <person name="Comes H.P."/>
            <person name="Ma Y."/>
            <person name="Chen Y."/>
            <person name="Huang G."/>
            <person name="Zhou Y."/>
            <person name="Zheng Z."/>
            <person name="Qiu Y."/>
        </authorList>
    </citation>
    <scope>NUCLEOTIDE SEQUENCE [LARGE SCALE GENOMIC DNA]</scope>
    <source>
        <tissue evidence="1">Roots</tissue>
    </source>
</reference>
<evidence type="ECO:0000313" key="2">
    <source>
        <dbReference type="Proteomes" id="UP001345219"/>
    </source>
</evidence>
<evidence type="ECO:0000313" key="1">
    <source>
        <dbReference type="EMBL" id="KAK4742015.1"/>
    </source>
</evidence>
<gene>
    <name evidence="1" type="ORF">SAY87_000016</name>
</gene>
<organism evidence="1 2">
    <name type="scientific">Trapa incisa</name>
    <dbReference type="NCBI Taxonomy" id="236973"/>
    <lineage>
        <taxon>Eukaryota</taxon>
        <taxon>Viridiplantae</taxon>
        <taxon>Streptophyta</taxon>
        <taxon>Embryophyta</taxon>
        <taxon>Tracheophyta</taxon>
        <taxon>Spermatophyta</taxon>
        <taxon>Magnoliopsida</taxon>
        <taxon>eudicotyledons</taxon>
        <taxon>Gunneridae</taxon>
        <taxon>Pentapetalae</taxon>
        <taxon>rosids</taxon>
        <taxon>malvids</taxon>
        <taxon>Myrtales</taxon>
        <taxon>Lythraceae</taxon>
        <taxon>Trapa</taxon>
    </lineage>
</organism>
<sequence length="81" mass="9683">MEEKWQGKRSLRRKAVIMRDMRWIRRSGKRNLGLEDELLNLNDQRQEDEIKGWSKYKPIFFLIKVNGAIAVGQYNAKGKLY</sequence>
<dbReference type="Proteomes" id="UP001345219">
    <property type="component" value="Chromosome 1"/>
</dbReference>
<proteinExistence type="predicted"/>
<accession>A0AAN7JGN1</accession>
<protein>
    <submittedName>
        <fullName evidence="1">Uncharacterized protein</fullName>
    </submittedName>
</protein>
<dbReference type="EMBL" id="JAXIOK010000023">
    <property type="protein sequence ID" value="KAK4742015.1"/>
    <property type="molecule type" value="Genomic_DNA"/>
</dbReference>
<keyword evidence="2" id="KW-1185">Reference proteome</keyword>
<comment type="caution">
    <text evidence="1">The sequence shown here is derived from an EMBL/GenBank/DDBJ whole genome shotgun (WGS) entry which is preliminary data.</text>
</comment>
<dbReference type="AlphaFoldDB" id="A0AAN7JGN1"/>